<dbReference type="VEuPathDB" id="FungiDB:PABG_03114"/>
<dbReference type="VEuPathDB" id="FungiDB:PADG_01648"/>
<accession>A0A1D2JQI2</accession>
<keyword evidence="4" id="KW-1133">Transmembrane helix</keyword>
<dbReference type="PANTHER" id="PTHR31306:SF10">
    <property type="entry name" value="ALPHA-1,6-MANNOSYLTRANSFERASE MNN11-RELATED"/>
    <property type="match status" value="1"/>
</dbReference>
<proteinExistence type="inferred from homology"/>
<dbReference type="GO" id="GO:0006487">
    <property type="term" value="P:protein N-linked glycosylation"/>
    <property type="evidence" value="ECO:0007669"/>
    <property type="project" value="TreeGrafter"/>
</dbReference>
<comment type="similarity">
    <text evidence="1">Belongs to the glycosyltransferase 34 family.</text>
</comment>
<dbReference type="Proteomes" id="UP000242814">
    <property type="component" value="Unassembled WGS sequence"/>
</dbReference>
<evidence type="ECO:0000313" key="6">
    <source>
        <dbReference type="Proteomes" id="UP000242814"/>
    </source>
</evidence>
<protein>
    <recommendedName>
        <fullName evidence="7">Alpha-1,2-galactosyltransferase</fullName>
    </recommendedName>
</protein>
<evidence type="ECO:0000313" key="5">
    <source>
        <dbReference type="EMBL" id="ODH45460.1"/>
    </source>
</evidence>
<sequence>MQFALPPRKASYNPPYTRASHSPAIRRRQLKTVAVLGVVFFTFVFFVSRIFSSSSTTSKETVPTGPVNIVVVTVLDEENLSDKYIQRIKENREDYAKRHGYVNFFASAKDYFPYLDNAPRSWAILPALRHAYTLYPKATHFFHLSAHALIMNPSLSLTSHILDKTRLESIMIKDKSVVPPDSIIRTFSHLSGNDVDFIISQDAESLSPGSFILRRTDWALYFLDAWFDPLYRSYRFAKAETHALDHIIQWHPTILAKLALVPQRIFNSYTPESPSLTPDSLFNDGDFVVRFLGCDAPEAQKTCEQQMEIFWTKWARNTNDAKI</sequence>
<dbReference type="GO" id="GO:0000136">
    <property type="term" value="C:mannan polymerase complex"/>
    <property type="evidence" value="ECO:0007669"/>
    <property type="project" value="TreeGrafter"/>
</dbReference>
<dbReference type="EMBL" id="LZYO01000001">
    <property type="protein sequence ID" value="ODH45460.1"/>
    <property type="molecule type" value="Genomic_DNA"/>
</dbReference>
<dbReference type="Gene3D" id="3.90.550.10">
    <property type="entry name" value="Spore Coat Polysaccharide Biosynthesis Protein SpsA, Chain A"/>
    <property type="match status" value="1"/>
</dbReference>
<evidence type="ECO:0000256" key="3">
    <source>
        <dbReference type="ARBA" id="ARBA00022679"/>
    </source>
</evidence>
<dbReference type="AlphaFoldDB" id="A0A1D2JQI2"/>
<dbReference type="InterPro" id="IPR008630">
    <property type="entry name" value="Glyco_trans_34"/>
</dbReference>
<evidence type="ECO:0008006" key="7">
    <source>
        <dbReference type="Google" id="ProtNLM"/>
    </source>
</evidence>
<dbReference type="FunFam" id="3.90.550.10:FF:000149">
    <property type="entry name" value="Alpha-1,6-mannosyltransferase subunit"/>
    <property type="match status" value="1"/>
</dbReference>
<dbReference type="Pfam" id="PF05637">
    <property type="entry name" value="Glyco_transf_34"/>
    <property type="match status" value="1"/>
</dbReference>
<evidence type="ECO:0000256" key="4">
    <source>
        <dbReference type="SAM" id="Phobius"/>
    </source>
</evidence>
<comment type="caution">
    <text evidence="5">The sequence shown here is derived from an EMBL/GenBank/DDBJ whole genome shotgun (WGS) entry which is preliminary data.</text>
</comment>
<keyword evidence="4" id="KW-0472">Membrane</keyword>
<evidence type="ECO:0000256" key="1">
    <source>
        <dbReference type="ARBA" id="ARBA00005664"/>
    </source>
</evidence>
<dbReference type="OMA" id="DQDAYIM"/>
<gene>
    <name evidence="5" type="ORF">ACO22_00030</name>
</gene>
<dbReference type="PANTHER" id="PTHR31306">
    <property type="entry name" value="ALPHA-1,6-MANNOSYLTRANSFERASE MNN11-RELATED"/>
    <property type="match status" value="1"/>
</dbReference>
<keyword evidence="4" id="KW-0812">Transmembrane</keyword>
<evidence type="ECO:0000256" key="2">
    <source>
        <dbReference type="ARBA" id="ARBA00022676"/>
    </source>
</evidence>
<keyword evidence="3" id="KW-0808">Transferase</keyword>
<organism evidence="5 6">
    <name type="scientific">Paracoccidioides brasiliensis</name>
    <dbReference type="NCBI Taxonomy" id="121759"/>
    <lineage>
        <taxon>Eukaryota</taxon>
        <taxon>Fungi</taxon>
        <taxon>Dikarya</taxon>
        <taxon>Ascomycota</taxon>
        <taxon>Pezizomycotina</taxon>
        <taxon>Eurotiomycetes</taxon>
        <taxon>Eurotiomycetidae</taxon>
        <taxon>Onygenales</taxon>
        <taxon>Ajellomycetaceae</taxon>
        <taxon>Paracoccidioides</taxon>
    </lineage>
</organism>
<keyword evidence="2" id="KW-0328">Glycosyltransferase</keyword>
<feature type="transmembrane region" description="Helical" evidence="4">
    <location>
        <begin position="33"/>
        <end position="51"/>
    </location>
</feature>
<dbReference type="GO" id="GO:0000009">
    <property type="term" value="F:alpha-1,6-mannosyltransferase activity"/>
    <property type="evidence" value="ECO:0007669"/>
    <property type="project" value="TreeGrafter"/>
</dbReference>
<reference evidence="5 6" key="1">
    <citation type="submission" date="2016-06" db="EMBL/GenBank/DDBJ databases">
        <authorList>
            <person name="Kjaerup R.B."/>
            <person name="Dalgaard T.S."/>
            <person name="Juul-Madsen H.R."/>
        </authorList>
    </citation>
    <scope>NUCLEOTIDE SEQUENCE [LARGE SCALE GENOMIC DNA]</scope>
    <source>
        <strain evidence="5 6">Pb300</strain>
    </source>
</reference>
<dbReference type="InterPro" id="IPR029044">
    <property type="entry name" value="Nucleotide-diphossugar_trans"/>
</dbReference>
<name>A0A1D2JQI2_PARBR</name>